<dbReference type="EMBL" id="KN837159">
    <property type="protein sequence ID" value="KIJ38634.1"/>
    <property type="molecule type" value="Genomic_DNA"/>
</dbReference>
<dbReference type="AlphaFoldDB" id="A0A0C9UUU1"/>
<dbReference type="Proteomes" id="UP000054279">
    <property type="component" value="Unassembled WGS sequence"/>
</dbReference>
<keyword evidence="2" id="KW-1185">Reference proteome</keyword>
<evidence type="ECO:0000313" key="2">
    <source>
        <dbReference type="Proteomes" id="UP000054279"/>
    </source>
</evidence>
<protein>
    <submittedName>
        <fullName evidence="1">Uncharacterized protein</fullName>
    </submittedName>
</protein>
<gene>
    <name evidence="1" type="ORF">M422DRAFT_258753</name>
</gene>
<evidence type="ECO:0000313" key="1">
    <source>
        <dbReference type="EMBL" id="KIJ38634.1"/>
    </source>
</evidence>
<name>A0A0C9UUU1_SPHS4</name>
<accession>A0A0C9UUU1</accession>
<proteinExistence type="predicted"/>
<sequence length="61" mass="7507">MIEFWHIIIGSTSPDCTDEEFERLCRLRDVRSKIEFKEFEEFCRLRDIRSEIEFKFSQKDA</sequence>
<dbReference type="HOGENOM" id="CLU_2924221_0_0_1"/>
<organism evidence="1 2">
    <name type="scientific">Sphaerobolus stellatus (strain SS14)</name>
    <dbReference type="NCBI Taxonomy" id="990650"/>
    <lineage>
        <taxon>Eukaryota</taxon>
        <taxon>Fungi</taxon>
        <taxon>Dikarya</taxon>
        <taxon>Basidiomycota</taxon>
        <taxon>Agaricomycotina</taxon>
        <taxon>Agaricomycetes</taxon>
        <taxon>Phallomycetidae</taxon>
        <taxon>Geastrales</taxon>
        <taxon>Sphaerobolaceae</taxon>
        <taxon>Sphaerobolus</taxon>
    </lineage>
</organism>
<reference evidence="1 2" key="1">
    <citation type="submission" date="2014-06" db="EMBL/GenBank/DDBJ databases">
        <title>Evolutionary Origins and Diversification of the Mycorrhizal Mutualists.</title>
        <authorList>
            <consortium name="DOE Joint Genome Institute"/>
            <consortium name="Mycorrhizal Genomics Consortium"/>
            <person name="Kohler A."/>
            <person name="Kuo A."/>
            <person name="Nagy L.G."/>
            <person name="Floudas D."/>
            <person name="Copeland A."/>
            <person name="Barry K.W."/>
            <person name="Cichocki N."/>
            <person name="Veneault-Fourrey C."/>
            <person name="LaButti K."/>
            <person name="Lindquist E.A."/>
            <person name="Lipzen A."/>
            <person name="Lundell T."/>
            <person name="Morin E."/>
            <person name="Murat C."/>
            <person name="Riley R."/>
            <person name="Ohm R."/>
            <person name="Sun H."/>
            <person name="Tunlid A."/>
            <person name="Henrissat B."/>
            <person name="Grigoriev I.V."/>
            <person name="Hibbett D.S."/>
            <person name="Martin F."/>
        </authorList>
    </citation>
    <scope>NUCLEOTIDE SEQUENCE [LARGE SCALE GENOMIC DNA]</scope>
    <source>
        <strain evidence="1 2">SS14</strain>
    </source>
</reference>